<dbReference type="AlphaFoldDB" id="A0A1I0P3T2"/>
<dbReference type="Proteomes" id="UP000199373">
    <property type="component" value="Unassembled WGS sequence"/>
</dbReference>
<reference evidence="1 2" key="1">
    <citation type="submission" date="2016-10" db="EMBL/GenBank/DDBJ databases">
        <authorList>
            <person name="de Groot N.N."/>
        </authorList>
    </citation>
    <scope>NUCLEOTIDE SEQUENCE [LARGE SCALE GENOMIC DNA]</scope>
    <source>
        <strain evidence="1 2">TC2-24</strain>
    </source>
</reference>
<proteinExistence type="predicted"/>
<gene>
    <name evidence="1" type="ORF">SAMN04487850_1573</name>
</gene>
<evidence type="ECO:0000313" key="1">
    <source>
        <dbReference type="EMBL" id="SEW08928.1"/>
    </source>
</evidence>
<dbReference type="RefSeq" id="WP_143065753.1">
    <property type="nucleotide sequence ID" value="NZ_FOIQ01000003.1"/>
</dbReference>
<dbReference type="EMBL" id="FOIQ01000003">
    <property type="protein sequence ID" value="SEW08928.1"/>
    <property type="molecule type" value="Genomic_DNA"/>
</dbReference>
<protein>
    <submittedName>
        <fullName evidence="1">Uncharacterized protein</fullName>
    </submittedName>
</protein>
<organism evidence="1 2">
    <name type="scientific">Prevotella aff. ruminicola Tc2-24</name>
    <dbReference type="NCBI Taxonomy" id="81582"/>
    <lineage>
        <taxon>Bacteria</taxon>
        <taxon>Pseudomonadati</taxon>
        <taxon>Bacteroidota</taxon>
        <taxon>Bacteroidia</taxon>
        <taxon>Bacteroidales</taxon>
        <taxon>Prevotellaceae</taxon>
        <taxon>Prevotella</taxon>
    </lineage>
</organism>
<name>A0A1I0P3T2_9BACT</name>
<sequence>MKNNYITLLCAFFMPLMIVCCTGDRHYVVHKEDVLSTGFKQWREYFVSVDNDTMAASFSFKRWSGDRLQLSVDFNQDIKHFQQWRKKSGGKYKVSTYQEFLQQFGECLKEARNDIDISRVGSMEILMLDNLPDIAIAVSRQLTKENLFNHSAVDSALYRTSLKSDLEGILQRYHLCVGEMMSVDMIIPVDAEDYAKQYNLSRDSLPEKIIGVLIYVGLESMDVK</sequence>
<evidence type="ECO:0000313" key="2">
    <source>
        <dbReference type="Proteomes" id="UP000199373"/>
    </source>
</evidence>
<keyword evidence="2" id="KW-1185">Reference proteome</keyword>
<accession>A0A1I0P3T2</accession>